<proteinExistence type="predicted"/>
<comment type="caution">
    <text evidence="1">The sequence shown here is derived from an EMBL/GenBank/DDBJ whole genome shotgun (WGS) entry which is preliminary data.</text>
</comment>
<evidence type="ECO:0000313" key="1">
    <source>
        <dbReference type="EMBL" id="OOF44506.1"/>
    </source>
</evidence>
<protein>
    <submittedName>
        <fullName evidence="1">Uncharacterized protein</fullName>
    </submittedName>
</protein>
<organism evidence="1 2">
    <name type="scientific">Rodentibacter rarus</name>
    <dbReference type="NCBI Taxonomy" id="1908260"/>
    <lineage>
        <taxon>Bacteria</taxon>
        <taxon>Pseudomonadati</taxon>
        <taxon>Pseudomonadota</taxon>
        <taxon>Gammaproteobacteria</taxon>
        <taxon>Pasteurellales</taxon>
        <taxon>Pasteurellaceae</taxon>
        <taxon>Rodentibacter</taxon>
    </lineage>
</organism>
<dbReference type="AlphaFoldDB" id="A0A1V3IQW1"/>
<accession>A0A1V3IQW1</accession>
<keyword evidence="2" id="KW-1185">Reference proteome</keyword>
<dbReference type="EMBL" id="MLHJ01000015">
    <property type="protein sequence ID" value="OOF44506.1"/>
    <property type="molecule type" value="Genomic_DNA"/>
</dbReference>
<reference evidence="1 2" key="1">
    <citation type="submission" date="2016-10" db="EMBL/GenBank/DDBJ databases">
        <title>Rodentibacter gen. nov. and new species.</title>
        <authorList>
            <person name="Christensen H."/>
        </authorList>
    </citation>
    <scope>NUCLEOTIDE SEQUENCE [LARGE SCALE GENOMIC DNA]</scope>
    <source>
        <strain evidence="1 2">CCUG17206</strain>
    </source>
</reference>
<dbReference type="Proteomes" id="UP000189433">
    <property type="component" value="Unassembled WGS sequence"/>
</dbReference>
<name>A0A1V3IQW1_9PAST</name>
<sequence length="215" mass="24963">MKEGLIKIMESFSAAGLSFIMKGIIKIFPRSYRQVLIPFCYQEQLKVIQTILGKIPEDTVRMWLSELIQSDMNMINLSQKSEINRLMSAVNDLLALVEKQSSMLNKILLNGDQNIIDVLRNNFSNEWLWLIAFYLFQNQDPKLKEQVIKYQLLKSIQHLNEFSLEEFGRLPNDTAELYQGEIENFSPTAKGIFFAEQGKIAQYLSEIKSQFLPQE</sequence>
<evidence type="ECO:0000313" key="2">
    <source>
        <dbReference type="Proteomes" id="UP000189433"/>
    </source>
</evidence>
<gene>
    <name evidence="1" type="ORF">BKK50_02385</name>
</gene>
<dbReference type="STRING" id="1908260.BKK50_02385"/>
<dbReference type="RefSeq" id="WP_077414969.1">
    <property type="nucleotide sequence ID" value="NZ_MLHI01000115.1"/>
</dbReference>